<evidence type="ECO:0000256" key="1">
    <source>
        <dbReference type="SAM" id="Phobius"/>
    </source>
</evidence>
<keyword evidence="1" id="KW-1133">Transmembrane helix</keyword>
<keyword evidence="1" id="KW-0812">Transmembrane</keyword>
<name>A0A9D2R909_9FIRM</name>
<organism evidence="2 3">
    <name type="scientific">Candidatus Blautia stercoripullorum</name>
    <dbReference type="NCBI Taxonomy" id="2838502"/>
    <lineage>
        <taxon>Bacteria</taxon>
        <taxon>Bacillati</taxon>
        <taxon>Bacillota</taxon>
        <taxon>Clostridia</taxon>
        <taxon>Lachnospirales</taxon>
        <taxon>Lachnospiraceae</taxon>
        <taxon>Blautia</taxon>
    </lineage>
</organism>
<protein>
    <submittedName>
        <fullName evidence="2">Uncharacterized protein</fullName>
    </submittedName>
</protein>
<evidence type="ECO:0000313" key="3">
    <source>
        <dbReference type="Proteomes" id="UP000823850"/>
    </source>
</evidence>
<dbReference type="EMBL" id="DWUX01000062">
    <property type="protein sequence ID" value="HJD39011.1"/>
    <property type="molecule type" value="Genomic_DNA"/>
</dbReference>
<sequence>MSGSGAILCCLLPLFASMYQQSEFRTWGSCYTNANDYITEWPVLGILIIALALLLIGIAGIFLSYLISKYENSIQEFISDWISSWKQ</sequence>
<proteinExistence type="predicted"/>
<evidence type="ECO:0000313" key="2">
    <source>
        <dbReference type="EMBL" id="HJD39011.1"/>
    </source>
</evidence>
<dbReference type="Proteomes" id="UP000823850">
    <property type="component" value="Unassembled WGS sequence"/>
</dbReference>
<gene>
    <name evidence="2" type="ORF">H9913_03210</name>
</gene>
<accession>A0A9D2R909</accession>
<feature type="transmembrane region" description="Helical" evidence="1">
    <location>
        <begin position="44"/>
        <end position="67"/>
    </location>
</feature>
<keyword evidence="1" id="KW-0472">Membrane</keyword>
<reference evidence="2" key="2">
    <citation type="submission" date="2021-04" db="EMBL/GenBank/DDBJ databases">
        <authorList>
            <person name="Gilroy R."/>
        </authorList>
    </citation>
    <scope>NUCLEOTIDE SEQUENCE</scope>
    <source>
        <strain evidence="2">ChiW19-6364</strain>
    </source>
</reference>
<dbReference type="AlphaFoldDB" id="A0A9D2R909"/>
<comment type="caution">
    <text evidence="2">The sequence shown here is derived from an EMBL/GenBank/DDBJ whole genome shotgun (WGS) entry which is preliminary data.</text>
</comment>
<reference evidence="2" key="1">
    <citation type="journal article" date="2021" name="PeerJ">
        <title>Extensive microbial diversity within the chicken gut microbiome revealed by metagenomics and culture.</title>
        <authorList>
            <person name="Gilroy R."/>
            <person name="Ravi A."/>
            <person name="Getino M."/>
            <person name="Pursley I."/>
            <person name="Horton D.L."/>
            <person name="Alikhan N.F."/>
            <person name="Baker D."/>
            <person name="Gharbi K."/>
            <person name="Hall N."/>
            <person name="Watson M."/>
            <person name="Adriaenssens E.M."/>
            <person name="Foster-Nyarko E."/>
            <person name="Jarju S."/>
            <person name="Secka A."/>
            <person name="Antonio M."/>
            <person name="Oren A."/>
            <person name="Chaudhuri R.R."/>
            <person name="La Ragione R."/>
            <person name="Hildebrand F."/>
            <person name="Pallen M.J."/>
        </authorList>
    </citation>
    <scope>NUCLEOTIDE SEQUENCE</scope>
    <source>
        <strain evidence="2">ChiW19-6364</strain>
    </source>
</reference>